<dbReference type="AlphaFoldDB" id="A0A0J1K5F6"/>
<dbReference type="Gene3D" id="3.10.620.30">
    <property type="match status" value="1"/>
</dbReference>
<dbReference type="STRING" id="1195763.ABT56_00640"/>
<sequence>MIDYNHPAISQLIENKGWRALDTATALREAYNFVRDDILFGYNSDDTLPASQVLKDGYGQCNTKGTLLMALLRSLAIQCRFHGFTIYNALQRGAIPDYIMPLAPKKILHSWIEVKLEGRWLNLEGFIIDTPFLEQVQRAHPGTRIFSGYGISVACLQNPPNIFTGSDTYIQAQGIADDLGVFNDPDSFFSRYGSNTRGLKHIAYRWLIRHLINRHVDKVRRTGVDN</sequence>
<evidence type="ECO:0000313" key="2">
    <source>
        <dbReference type="EMBL" id="KLV09622.1"/>
    </source>
</evidence>
<evidence type="ECO:0000259" key="1">
    <source>
        <dbReference type="Pfam" id="PF01841"/>
    </source>
</evidence>
<accession>A0A0J1K5F6</accession>
<feature type="domain" description="Transglutaminase-like" evidence="1">
    <location>
        <begin position="22"/>
        <end position="124"/>
    </location>
</feature>
<dbReference type="Pfam" id="PF01841">
    <property type="entry name" value="Transglut_core"/>
    <property type="match status" value="1"/>
</dbReference>
<name>A0A0J1K5F6_9GAMM</name>
<dbReference type="EMBL" id="LDOT01000001">
    <property type="protein sequence ID" value="KLV09622.1"/>
    <property type="molecule type" value="Genomic_DNA"/>
</dbReference>
<dbReference type="InterPro" id="IPR038765">
    <property type="entry name" value="Papain-like_cys_pep_sf"/>
</dbReference>
<comment type="caution">
    <text evidence="2">The sequence shown here is derived from an EMBL/GenBank/DDBJ whole genome shotgun (WGS) entry which is preliminary data.</text>
</comment>
<reference evidence="2 3" key="1">
    <citation type="submission" date="2015-05" db="EMBL/GenBank/DDBJ databases">
        <title>Photobacterium galathea sp. nov.</title>
        <authorList>
            <person name="Machado H."/>
            <person name="Gram L."/>
        </authorList>
    </citation>
    <scope>NUCLEOTIDE SEQUENCE [LARGE SCALE GENOMIC DNA]</scope>
    <source>
        <strain evidence="2 3">CGMCC 1.12159</strain>
    </source>
</reference>
<organism evidence="2 3">
    <name type="scientific">Photobacterium aquae</name>
    <dbReference type="NCBI Taxonomy" id="1195763"/>
    <lineage>
        <taxon>Bacteria</taxon>
        <taxon>Pseudomonadati</taxon>
        <taxon>Pseudomonadota</taxon>
        <taxon>Gammaproteobacteria</taxon>
        <taxon>Vibrionales</taxon>
        <taxon>Vibrionaceae</taxon>
        <taxon>Photobacterium</taxon>
    </lineage>
</organism>
<dbReference type="InterPro" id="IPR002931">
    <property type="entry name" value="Transglutaminase-like"/>
</dbReference>
<evidence type="ECO:0000313" key="3">
    <source>
        <dbReference type="Proteomes" id="UP000036097"/>
    </source>
</evidence>
<dbReference type="Proteomes" id="UP000036097">
    <property type="component" value="Unassembled WGS sequence"/>
</dbReference>
<proteinExistence type="predicted"/>
<dbReference type="SUPFAM" id="SSF54001">
    <property type="entry name" value="Cysteine proteinases"/>
    <property type="match status" value="1"/>
</dbReference>
<protein>
    <submittedName>
        <fullName evidence="2">Transglutaminase</fullName>
    </submittedName>
</protein>
<gene>
    <name evidence="2" type="ORF">ABT56_00640</name>
</gene>
<keyword evidence="3" id="KW-1185">Reference proteome</keyword>
<dbReference type="PANTHER" id="PTHR33490">
    <property type="entry name" value="BLR5614 PROTEIN-RELATED"/>
    <property type="match status" value="1"/>
</dbReference>
<dbReference type="PATRIC" id="fig|1195763.3.peg.144"/>